<reference evidence="1 2" key="1">
    <citation type="journal article" date="2019" name="Nat. Ecol. Evol.">
        <title>Megaphylogeny resolves global patterns of mushroom evolution.</title>
        <authorList>
            <person name="Varga T."/>
            <person name="Krizsan K."/>
            <person name="Foldi C."/>
            <person name="Dima B."/>
            <person name="Sanchez-Garcia M."/>
            <person name="Sanchez-Ramirez S."/>
            <person name="Szollosi G.J."/>
            <person name="Szarkandi J.G."/>
            <person name="Papp V."/>
            <person name="Albert L."/>
            <person name="Andreopoulos W."/>
            <person name="Angelini C."/>
            <person name="Antonin V."/>
            <person name="Barry K.W."/>
            <person name="Bougher N.L."/>
            <person name="Buchanan P."/>
            <person name="Buyck B."/>
            <person name="Bense V."/>
            <person name="Catcheside P."/>
            <person name="Chovatia M."/>
            <person name="Cooper J."/>
            <person name="Damon W."/>
            <person name="Desjardin D."/>
            <person name="Finy P."/>
            <person name="Geml J."/>
            <person name="Haridas S."/>
            <person name="Hughes K."/>
            <person name="Justo A."/>
            <person name="Karasinski D."/>
            <person name="Kautmanova I."/>
            <person name="Kiss B."/>
            <person name="Kocsube S."/>
            <person name="Kotiranta H."/>
            <person name="LaButti K.M."/>
            <person name="Lechner B.E."/>
            <person name="Liimatainen K."/>
            <person name="Lipzen A."/>
            <person name="Lukacs Z."/>
            <person name="Mihaltcheva S."/>
            <person name="Morgado L.N."/>
            <person name="Niskanen T."/>
            <person name="Noordeloos M.E."/>
            <person name="Ohm R.A."/>
            <person name="Ortiz-Santana B."/>
            <person name="Ovrebo C."/>
            <person name="Racz N."/>
            <person name="Riley R."/>
            <person name="Savchenko A."/>
            <person name="Shiryaev A."/>
            <person name="Soop K."/>
            <person name="Spirin V."/>
            <person name="Szebenyi C."/>
            <person name="Tomsovsky M."/>
            <person name="Tulloss R.E."/>
            <person name="Uehling J."/>
            <person name="Grigoriev I.V."/>
            <person name="Vagvolgyi C."/>
            <person name="Papp T."/>
            <person name="Martin F.M."/>
            <person name="Miettinen O."/>
            <person name="Hibbett D.S."/>
            <person name="Nagy L.G."/>
        </authorList>
    </citation>
    <scope>NUCLEOTIDE SEQUENCE [LARGE SCALE GENOMIC DNA]</scope>
    <source>
        <strain evidence="1 2">NL-1719</strain>
    </source>
</reference>
<organism evidence="1 2">
    <name type="scientific">Pluteus cervinus</name>
    <dbReference type="NCBI Taxonomy" id="181527"/>
    <lineage>
        <taxon>Eukaryota</taxon>
        <taxon>Fungi</taxon>
        <taxon>Dikarya</taxon>
        <taxon>Basidiomycota</taxon>
        <taxon>Agaricomycotina</taxon>
        <taxon>Agaricomycetes</taxon>
        <taxon>Agaricomycetidae</taxon>
        <taxon>Agaricales</taxon>
        <taxon>Pluteineae</taxon>
        <taxon>Pluteaceae</taxon>
        <taxon>Pluteus</taxon>
    </lineage>
</organism>
<name>A0ACD3AIG4_9AGAR</name>
<keyword evidence="2" id="KW-1185">Reference proteome</keyword>
<dbReference type="EMBL" id="ML208433">
    <property type="protein sequence ID" value="TFK65545.1"/>
    <property type="molecule type" value="Genomic_DNA"/>
</dbReference>
<evidence type="ECO:0000313" key="2">
    <source>
        <dbReference type="Proteomes" id="UP000308600"/>
    </source>
</evidence>
<proteinExistence type="predicted"/>
<sequence>MTWNVLDTLRSSTPSDVGSLELLTFIEGGDSSPFAMIGGKIPGPQIAPQHPRQDPVGSSWSGPGWKLACSPLPQKRGRTISSGFTGASLQPPDDTSRRKSLPGLFQHPPVSSQFDDPLRDSTNHTILISSSSGSAPKPQAWNPNLGSGKRNSSNANSGKPSPARSSANSGQQDTGIIPSPITDNLEQGDDADTIQIIVRLEGDNFLRPCTKSRSDVMEPTFCMILDRFIATINETHVPPLNRIEHYYRLDPQDLHERYLADKDKPIRHLFPSPSGPINITVYCKAPNNLDRISYLVHQNRILSEEIQRLQSRNEEFVALERSILEPLALRTALDEALTGLAKPGALPNDHSDKPWDIRASLKRMDKPQWNAAVNRMRTSQPGLSRAAVEFLLNPSQWEAISHAGNAAAHPNLVKYVDACLERRQLSPILWKYNELKEILRLVYPYHTFSG</sequence>
<protein>
    <submittedName>
        <fullName evidence="1">Uncharacterized protein</fullName>
    </submittedName>
</protein>
<accession>A0ACD3AIG4</accession>
<evidence type="ECO:0000313" key="1">
    <source>
        <dbReference type="EMBL" id="TFK65545.1"/>
    </source>
</evidence>
<gene>
    <name evidence="1" type="ORF">BDN72DRAFT_193803</name>
</gene>
<dbReference type="Proteomes" id="UP000308600">
    <property type="component" value="Unassembled WGS sequence"/>
</dbReference>